<comment type="subcellular location">
    <subcellularLocation>
        <location evidence="1">Cell envelope</location>
    </subcellularLocation>
</comment>
<evidence type="ECO:0000313" key="3">
    <source>
        <dbReference type="EMBL" id="CAI9100125.1"/>
    </source>
</evidence>
<dbReference type="Proteomes" id="UP001161247">
    <property type="component" value="Chromosome 3"/>
</dbReference>
<dbReference type="EMBL" id="OX459120">
    <property type="protein sequence ID" value="CAI9100125.1"/>
    <property type="molecule type" value="Genomic_DNA"/>
</dbReference>
<dbReference type="PANTHER" id="PTHR48059:SF4">
    <property type="entry name" value="POLYGALACTURONASE INHIBITOR 1-RELATED"/>
    <property type="match status" value="1"/>
</dbReference>
<dbReference type="InterPro" id="IPR001611">
    <property type="entry name" value="Leu-rich_rpt"/>
</dbReference>
<keyword evidence="4" id="KW-1185">Reference proteome</keyword>
<accession>A0AAV1CYV1</accession>
<evidence type="ECO:0000256" key="1">
    <source>
        <dbReference type="ARBA" id="ARBA00004196"/>
    </source>
</evidence>
<gene>
    <name evidence="3" type="ORF">OLC1_LOCUS10029</name>
</gene>
<evidence type="ECO:0000256" key="2">
    <source>
        <dbReference type="SAM" id="SignalP"/>
    </source>
</evidence>
<dbReference type="AlphaFoldDB" id="A0AAV1CYV1"/>
<evidence type="ECO:0000313" key="4">
    <source>
        <dbReference type="Proteomes" id="UP001161247"/>
    </source>
</evidence>
<feature type="signal peptide" evidence="2">
    <location>
        <begin position="1"/>
        <end position="27"/>
    </location>
</feature>
<dbReference type="PROSITE" id="PS51450">
    <property type="entry name" value="LRR"/>
    <property type="match status" value="1"/>
</dbReference>
<keyword evidence="2" id="KW-0732">Signal</keyword>
<dbReference type="PANTHER" id="PTHR48059">
    <property type="entry name" value="POLYGALACTURONASE INHIBITOR 1"/>
    <property type="match status" value="1"/>
</dbReference>
<protein>
    <submittedName>
        <fullName evidence="3">OLC1v1037055C1</fullName>
    </submittedName>
</protein>
<dbReference type="InterPro" id="IPR051848">
    <property type="entry name" value="PGIP"/>
</dbReference>
<reference evidence="3" key="1">
    <citation type="submission" date="2023-03" db="EMBL/GenBank/DDBJ databases">
        <authorList>
            <person name="Julca I."/>
        </authorList>
    </citation>
    <scope>NUCLEOTIDE SEQUENCE</scope>
</reference>
<organism evidence="3 4">
    <name type="scientific">Oldenlandia corymbosa var. corymbosa</name>
    <dbReference type="NCBI Taxonomy" id="529605"/>
    <lineage>
        <taxon>Eukaryota</taxon>
        <taxon>Viridiplantae</taxon>
        <taxon>Streptophyta</taxon>
        <taxon>Embryophyta</taxon>
        <taxon>Tracheophyta</taxon>
        <taxon>Spermatophyta</taxon>
        <taxon>Magnoliopsida</taxon>
        <taxon>eudicotyledons</taxon>
        <taxon>Gunneridae</taxon>
        <taxon>Pentapetalae</taxon>
        <taxon>asterids</taxon>
        <taxon>lamiids</taxon>
        <taxon>Gentianales</taxon>
        <taxon>Rubiaceae</taxon>
        <taxon>Rubioideae</taxon>
        <taxon>Spermacoceae</taxon>
        <taxon>Hedyotis-Oldenlandia complex</taxon>
        <taxon>Oldenlandia</taxon>
    </lineage>
</organism>
<feature type="chain" id="PRO_5043516479" evidence="2">
    <location>
        <begin position="28"/>
        <end position="245"/>
    </location>
</feature>
<dbReference type="InterPro" id="IPR032675">
    <property type="entry name" value="LRR_dom_sf"/>
</dbReference>
<dbReference type="Gene3D" id="3.80.10.10">
    <property type="entry name" value="Ribonuclease Inhibitor"/>
    <property type="match status" value="1"/>
</dbReference>
<sequence>MMMNTSVIVIVFISVLCFLSLPSPALSDAECNSDDLKVIQEIQAFWIKYNVNLNAVGFTYECDRDTGRIIQLEVFSGNISAPIPPPIGTSSPEASRNLLDTGPELHPTFISPTTISPGPVPESFGNLNFSIEIDLSRNQLDGDPSFLFGKSKTVQSIDLSRNMFEFNFSKVEIPVNLTYLDLSHNKIFGSLPQGLTEMRLGSLNVSYNRLCGEIPQGGELQSFQFHEYSFLHNRCLCGAPLPPCK</sequence>
<dbReference type="Pfam" id="PF00560">
    <property type="entry name" value="LRR_1"/>
    <property type="match status" value="1"/>
</dbReference>
<dbReference type="SUPFAM" id="SSF52058">
    <property type="entry name" value="L domain-like"/>
    <property type="match status" value="1"/>
</dbReference>
<name>A0AAV1CYV1_OLDCO</name>
<proteinExistence type="predicted"/>